<comment type="caution">
    <text evidence="1">The sequence shown here is derived from an EMBL/GenBank/DDBJ whole genome shotgun (WGS) entry which is preliminary data.</text>
</comment>
<accession>A0AAN5D3G5</accession>
<evidence type="ECO:0000313" key="2">
    <source>
        <dbReference type="Proteomes" id="UP001328107"/>
    </source>
</evidence>
<organism evidence="1 2">
    <name type="scientific">Pristionchus mayeri</name>
    <dbReference type="NCBI Taxonomy" id="1317129"/>
    <lineage>
        <taxon>Eukaryota</taxon>
        <taxon>Metazoa</taxon>
        <taxon>Ecdysozoa</taxon>
        <taxon>Nematoda</taxon>
        <taxon>Chromadorea</taxon>
        <taxon>Rhabditida</taxon>
        <taxon>Rhabditina</taxon>
        <taxon>Diplogasteromorpha</taxon>
        <taxon>Diplogasteroidea</taxon>
        <taxon>Neodiplogasteridae</taxon>
        <taxon>Pristionchus</taxon>
    </lineage>
</organism>
<name>A0AAN5D3G5_9BILA</name>
<evidence type="ECO:0008006" key="3">
    <source>
        <dbReference type="Google" id="ProtNLM"/>
    </source>
</evidence>
<evidence type="ECO:0000313" key="1">
    <source>
        <dbReference type="EMBL" id="GMR55684.1"/>
    </source>
</evidence>
<proteinExistence type="predicted"/>
<keyword evidence="2" id="KW-1185">Reference proteome</keyword>
<sequence>MGHRASMHTHESDITVVDEGITPICESPRLYITLPESEEPGVVRVTTKRITCIVCRKDTCSHIKEMNDSPHLDKSECEEDEEVVQMPIEWVDKEYGYCSHQEPLEHKDRESTWVDAKGVQSRRVITFLSNSCCRYFKTGTIGYALSEAMILDINLLRYYESSLAKNATTLSGYWKTLVDFNENYGDESGKILSLSSLSRAWSGYLSKLDIPNEKFGCEKCGDYPSVLVFDGIQMGLRADITQEEGLRHGICMFREYPLPYIGKLPERKEMLKFLNGDGPLPNTQWPSPVSHVLREALNGSVVRPQYKCFLQLIFCNSSIPLLLQVMIRVLHYIVSQSDCLLTCRPHIERYYGLPQDTHLEFFPLWPLQKGLTSYTKDKNQEKQLECSEKIIGESRKLSPGLLLVTCTHRRPYGFGIMKTPESSRDIFQVLLTRLGDKPPSIVLYDNACMLASYTLAREPTRFADVRFLIDRFHHYKACSKALRIRSYQSDPILSGYNTQACEQTNALLRHLGNSLPFMSLARYTKTLILFLSRN</sequence>
<protein>
    <recommendedName>
        <fullName evidence="3">HMG domain-containing protein</fullName>
    </recommendedName>
</protein>
<dbReference type="PANTHER" id="PTHR34305:SF1">
    <property type="entry name" value="SWIM-TYPE DOMAIN-CONTAINING PROTEIN"/>
    <property type="match status" value="1"/>
</dbReference>
<dbReference type="EMBL" id="BTRK01000005">
    <property type="protein sequence ID" value="GMR55684.1"/>
    <property type="molecule type" value="Genomic_DNA"/>
</dbReference>
<dbReference type="Proteomes" id="UP001328107">
    <property type="component" value="Unassembled WGS sequence"/>
</dbReference>
<dbReference type="PANTHER" id="PTHR34305">
    <property type="entry name" value="EXPRESSED PROTEIN"/>
    <property type="match status" value="1"/>
</dbReference>
<gene>
    <name evidence="1" type="ORF">PMAYCL1PPCAC_25879</name>
</gene>
<dbReference type="AlphaFoldDB" id="A0AAN5D3G5"/>
<reference evidence="2" key="1">
    <citation type="submission" date="2022-10" db="EMBL/GenBank/DDBJ databases">
        <title>Genome assembly of Pristionchus species.</title>
        <authorList>
            <person name="Yoshida K."/>
            <person name="Sommer R.J."/>
        </authorList>
    </citation>
    <scope>NUCLEOTIDE SEQUENCE [LARGE SCALE GENOMIC DNA]</scope>
    <source>
        <strain evidence="2">RS5460</strain>
    </source>
</reference>